<evidence type="ECO:0000256" key="1">
    <source>
        <dbReference type="ARBA" id="ARBA00023015"/>
    </source>
</evidence>
<dbReference type="InterPro" id="IPR036390">
    <property type="entry name" value="WH_DNA-bd_sf"/>
</dbReference>
<keyword evidence="6" id="KW-1185">Reference proteome</keyword>
<proteinExistence type="predicted"/>
<dbReference type="InterPro" id="IPR036388">
    <property type="entry name" value="WH-like_DNA-bd_sf"/>
</dbReference>
<dbReference type="Pfam" id="PF00392">
    <property type="entry name" value="GntR"/>
    <property type="match status" value="1"/>
</dbReference>
<evidence type="ECO:0000256" key="2">
    <source>
        <dbReference type="ARBA" id="ARBA00023125"/>
    </source>
</evidence>
<dbReference type="RefSeq" id="WP_306979505.1">
    <property type="nucleotide sequence ID" value="NZ_JAUSUA010000001.1"/>
</dbReference>
<evidence type="ECO:0000256" key="3">
    <source>
        <dbReference type="ARBA" id="ARBA00023163"/>
    </source>
</evidence>
<organism evidence="5 6">
    <name type="scientific">Alkalicoccobacillus murimartini</name>
    <dbReference type="NCBI Taxonomy" id="171685"/>
    <lineage>
        <taxon>Bacteria</taxon>
        <taxon>Bacillati</taxon>
        <taxon>Bacillota</taxon>
        <taxon>Bacilli</taxon>
        <taxon>Bacillales</taxon>
        <taxon>Bacillaceae</taxon>
        <taxon>Alkalicoccobacillus</taxon>
    </lineage>
</organism>
<gene>
    <name evidence="5" type="ORF">J2S05_000441</name>
</gene>
<keyword evidence="1" id="KW-0805">Transcription regulation</keyword>
<dbReference type="GO" id="GO:0003677">
    <property type="term" value="F:DNA binding"/>
    <property type="evidence" value="ECO:0007669"/>
    <property type="project" value="UniProtKB-KW"/>
</dbReference>
<accession>A0ABT9YCW9</accession>
<dbReference type="Gene3D" id="1.10.10.10">
    <property type="entry name" value="Winged helix-like DNA-binding domain superfamily/Winged helix DNA-binding domain"/>
    <property type="match status" value="1"/>
</dbReference>
<comment type="caution">
    <text evidence="5">The sequence shown here is derived from an EMBL/GenBank/DDBJ whole genome shotgun (WGS) entry which is preliminary data.</text>
</comment>
<evidence type="ECO:0000313" key="6">
    <source>
        <dbReference type="Proteomes" id="UP001225034"/>
    </source>
</evidence>
<name>A0ABT9YCW9_9BACI</name>
<dbReference type="SMART" id="SM00895">
    <property type="entry name" value="FCD"/>
    <property type="match status" value="1"/>
</dbReference>
<dbReference type="Proteomes" id="UP001225034">
    <property type="component" value="Unassembled WGS sequence"/>
</dbReference>
<dbReference type="InterPro" id="IPR008920">
    <property type="entry name" value="TF_FadR/GntR_C"/>
</dbReference>
<feature type="domain" description="HTH gntR-type" evidence="4">
    <location>
        <begin position="12"/>
        <end position="79"/>
    </location>
</feature>
<dbReference type="PROSITE" id="PS50949">
    <property type="entry name" value="HTH_GNTR"/>
    <property type="match status" value="1"/>
</dbReference>
<dbReference type="PANTHER" id="PTHR43537">
    <property type="entry name" value="TRANSCRIPTIONAL REGULATOR, GNTR FAMILY"/>
    <property type="match status" value="1"/>
</dbReference>
<evidence type="ECO:0000313" key="5">
    <source>
        <dbReference type="EMBL" id="MDQ0205667.1"/>
    </source>
</evidence>
<dbReference type="SUPFAM" id="SSF46785">
    <property type="entry name" value="Winged helix' DNA-binding domain"/>
    <property type="match status" value="1"/>
</dbReference>
<dbReference type="PANTHER" id="PTHR43537:SF6">
    <property type="entry name" value="HTH-TYPE TRANSCRIPTIONAL REPRESSOR RSPR"/>
    <property type="match status" value="1"/>
</dbReference>
<protein>
    <submittedName>
        <fullName evidence="5">DNA-binding GntR family transcriptional regulator</fullName>
    </submittedName>
</protein>
<keyword evidence="3" id="KW-0804">Transcription</keyword>
<evidence type="ECO:0000259" key="4">
    <source>
        <dbReference type="PROSITE" id="PS50949"/>
    </source>
</evidence>
<dbReference type="CDD" id="cd07377">
    <property type="entry name" value="WHTH_GntR"/>
    <property type="match status" value="1"/>
</dbReference>
<reference evidence="5 6" key="1">
    <citation type="submission" date="2023-07" db="EMBL/GenBank/DDBJ databases">
        <title>Genomic Encyclopedia of Type Strains, Phase IV (KMG-IV): sequencing the most valuable type-strain genomes for metagenomic binning, comparative biology and taxonomic classification.</title>
        <authorList>
            <person name="Goeker M."/>
        </authorList>
    </citation>
    <scope>NUCLEOTIDE SEQUENCE [LARGE SCALE GENOMIC DNA]</scope>
    <source>
        <strain evidence="5 6">DSM 19154</strain>
    </source>
</reference>
<dbReference type="InterPro" id="IPR011711">
    <property type="entry name" value="GntR_C"/>
</dbReference>
<dbReference type="SUPFAM" id="SSF48008">
    <property type="entry name" value="GntR ligand-binding domain-like"/>
    <property type="match status" value="1"/>
</dbReference>
<dbReference type="EMBL" id="JAUSUA010000001">
    <property type="protein sequence ID" value="MDQ0205667.1"/>
    <property type="molecule type" value="Genomic_DNA"/>
</dbReference>
<dbReference type="InterPro" id="IPR000524">
    <property type="entry name" value="Tscrpt_reg_HTH_GntR"/>
</dbReference>
<keyword evidence="2 5" id="KW-0238">DNA-binding</keyword>
<dbReference type="Gene3D" id="1.20.120.530">
    <property type="entry name" value="GntR ligand-binding domain-like"/>
    <property type="match status" value="1"/>
</dbReference>
<dbReference type="Pfam" id="PF07729">
    <property type="entry name" value="FCD"/>
    <property type="match status" value="1"/>
</dbReference>
<dbReference type="SMART" id="SM00345">
    <property type="entry name" value="HTH_GNTR"/>
    <property type="match status" value="1"/>
</dbReference>
<sequence>MNSSYKGKMASVSSRVYVYQTLRESITSLNLKPGAAISEKEIADELDVSRTPVREAFLQLAHDQLLEILPQRGSFVTLIDLEQVEDARFIREQLEVGIVRLACTTFTEDERQDMETNLILQGQMMKNQKYDELFKLDGAFHRLIASSCGKLKVAEMIQHMNVHFDRLRMLSLSSNLNWPAIYKHHQEILAAITDRDANRAEQIMKEHLSLITVDQVALKKQFPIYFK</sequence>